<proteinExistence type="predicted"/>
<dbReference type="AlphaFoldDB" id="A0A7W1XV88"/>
<organism evidence="1 2">
    <name type="scientific">Thermoactinomyces mirandus</name>
    <dbReference type="NCBI Taxonomy" id="2756294"/>
    <lineage>
        <taxon>Bacteria</taxon>
        <taxon>Bacillati</taxon>
        <taxon>Bacillota</taxon>
        <taxon>Bacilli</taxon>
        <taxon>Bacillales</taxon>
        <taxon>Thermoactinomycetaceae</taxon>
        <taxon>Thermoactinomyces</taxon>
    </lineage>
</organism>
<sequence length="76" mass="8902">MNKESSKKYEYEIFARINRGDDLVHIGTVEAETDNLAKVYAAFIYNEEDWTDMCVIRKDHFVWVKRPQGLFEKAGA</sequence>
<dbReference type="EMBL" id="JACEOL010000072">
    <property type="protein sequence ID" value="MBA4603823.1"/>
    <property type="molecule type" value="Genomic_DNA"/>
</dbReference>
<reference evidence="1 2" key="1">
    <citation type="submission" date="2020-07" db="EMBL/GenBank/DDBJ databases">
        <title>Thermoactinomyces phylogeny.</title>
        <authorList>
            <person name="Dunlap C."/>
        </authorList>
    </citation>
    <scope>NUCLEOTIDE SEQUENCE [LARGE SCALE GENOMIC DNA]</scope>
    <source>
        <strain evidence="1 2">AMNI-1</strain>
    </source>
</reference>
<protein>
    <recommendedName>
        <fullName evidence="3">Phenylacetic acid degradation B</fullName>
    </recommendedName>
</protein>
<gene>
    <name evidence="1" type="ORF">H2C83_16270</name>
</gene>
<comment type="caution">
    <text evidence="1">The sequence shown here is derived from an EMBL/GenBank/DDBJ whole genome shotgun (WGS) entry which is preliminary data.</text>
</comment>
<evidence type="ECO:0000313" key="1">
    <source>
        <dbReference type="EMBL" id="MBA4603823.1"/>
    </source>
</evidence>
<dbReference type="InterPro" id="IPR038693">
    <property type="entry name" value="PaaB_sf"/>
</dbReference>
<dbReference type="Gene3D" id="3.10.20.520">
    <property type="entry name" value="Phenylacetic acid degradation B"/>
    <property type="match status" value="1"/>
</dbReference>
<name>A0A7W1XV88_9BACL</name>
<dbReference type="RefSeq" id="WP_181742294.1">
    <property type="nucleotide sequence ID" value="NZ_JACEOL010000072.1"/>
</dbReference>
<evidence type="ECO:0008006" key="3">
    <source>
        <dbReference type="Google" id="ProtNLM"/>
    </source>
</evidence>
<evidence type="ECO:0000313" key="2">
    <source>
        <dbReference type="Proteomes" id="UP000538292"/>
    </source>
</evidence>
<accession>A0A7W1XV88</accession>
<dbReference type="Proteomes" id="UP000538292">
    <property type="component" value="Unassembled WGS sequence"/>
</dbReference>
<keyword evidence="2" id="KW-1185">Reference proteome</keyword>